<reference evidence="7" key="1">
    <citation type="journal article" date="2019" name="Int. J. Syst. Evol. Microbiol.">
        <title>The Global Catalogue of Microorganisms (GCM) 10K type strain sequencing project: providing services to taxonomists for standard genome sequencing and annotation.</title>
        <authorList>
            <consortium name="The Broad Institute Genomics Platform"/>
            <consortium name="The Broad Institute Genome Sequencing Center for Infectious Disease"/>
            <person name="Wu L."/>
            <person name="Ma J."/>
        </authorList>
    </citation>
    <scope>NUCLEOTIDE SEQUENCE [LARGE SCALE GENOMIC DNA]</scope>
    <source>
        <strain evidence="7">XZYJT-10</strain>
    </source>
</reference>
<comment type="caution">
    <text evidence="6">The sequence shown here is derived from an EMBL/GenBank/DDBJ whole genome shotgun (WGS) entry which is preliminary data.</text>
</comment>
<keyword evidence="7" id="KW-1185">Reference proteome</keyword>
<accession>A0ABW2HUT7</accession>
<keyword evidence="3" id="KW-0731">Sigma factor</keyword>
<protein>
    <submittedName>
        <fullName evidence="6">Sigma factor-like helix-turn-helix DNA-binding protein</fullName>
    </submittedName>
</protein>
<dbReference type="InterPro" id="IPR013324">
    <property type="entry name" value="RNA_pol_sigma_r3/r4-like"/>
</dbReference>
<dbReference type="EMBL" id="JBHTBJ010000015">
    <property type="protein sequence ID" value="MFC7276589.1"/>
    <property type="molecule type" value="Genomic_DNA"/>
</dbReference>
<evidence type="ECO:0000256" key="2">
    <source>
        <dbReference type="ARBA" id="ARBA00023015"/>
    </source>
</evidence>
<keyword evidence="2" id="KW-0805">Transcription regulation</keyword>
<sequence length="65" mass="7172">MPTSPTELMLQSLPAQHREILVATYFHRRTTGEAARLLGLAPEAAKARLYEAMRDLSLMLATSSS</sequence>
<dbReference type="InterPro" id="IPR036388">
    <property type="entry name" value="WH-like_DNA-bd_sf"/>
</dbReference>
<proteinExistence type="inferred from homology"/>
<evidence type="ECO:0000256" key="4">
    <source>
        <dbReference type="ARBA" id="ARBA00023163"/>
    </source>
</evidence>
<evidence type="ECO:0000313" key="6">
    <source>
        <dbReference type="EMBL" id="MFC7276589.1"/>
    </source>
</evidence>
<dbReference type="InterPro" id="IPR013249">
    <property type="entry name" value="RNA_pol_sigma70_r4_t2"/>
</dbReference>
<organism evidence="6 7">
    <name type="scientific">Paractinoplanes rhizophilus</name>
    <dbReference type="NCBI Taxonomy" id="1416877"/>
    <lineage>
        <taxon>Bacteria</taxon>
        <taxon>Bacillati</taxon>
        <taxon>Actinomycetota</taxon>
        <taxon>Actinomycetes</taxon>
        <taxon>Micromonosporales</taxon>
        <taxon>Micromonosporaceae</taxon>
        <taxon>Paractinoplanes</taxon>
    </lineage>
</organism>
<evidence type="ECO:0000313" key="7">
    <source>
        <dbReference type="Proteomes" id="UP001596548"/>
    </source>
</evidence>
<feature type="domain" description="RNA polymerase sigma factor 70 region 4 type 2" evidence="5">
    <location>
        <begin position="8"/>
        <end position="56"/>
    </location>
</feature>
<evidence type="ECO:0000256" key="3">
    <source>
        <dbReference type="ARBA" id="ARBA00023082"/>
    </source>
</evidence>
<gene>
    <name evidence="6" type="ORF">ACFQS1_21570</name>
</gene>
<evidence type="ECO:0000259" key="5">
    <source>
        <dbReference type="Pfam" id="PF08281"/>
    </source>
</evidence>
<keyword evidence="4" id="KW-0804">Transcription</keyword>
<dbReference type="SUPFAM" id="SSF88659">
    <property type="entry name" value="Sigma3 and sigma4 domains of RNA polymerase sigma factors"/>
    <property type="match status" value="1"/>
</dbReference>
<dbReference type="Pfam" id="PF08281">
    <property type="entry name" value="Sigma70_r4_2"/>
    <property type="match status" value="1"/>
</dbReference>
<dbReference type="Proteomes" id="UP001596548">
    <property type="component" value="Unassembled WGS sequence"/>
</dbReference>
<name>A0ABW2HUT7_9ACTN</name>
<dbReference type="RefSeq" id="WP_378971099.1">
    <property type="nucleotide sequence ID" value="NZ_JBHTBJ010000015.1"/>
</dbReference>
<dbReference type="Gene3D" id="1.10.10.10">
    <property type="entry name" value="Winged helix-like DNA-binding domain superfamily/Winged helix DNA-binding domain"/>
    <property type="match status" value="1"/>
</dbReference>
<comment type="similarity">
    <text evidence="1">Belongs to the sigma-70 factor family. ECF subfamily.</text>
</comment>
<evidence type="ECO:0000256" key="1">
    <source>
        <dbReference type="ARBA" id="ARBA00010641"/>
    </source>
</evidence>